<keyword evidence="2" id="KW-1185">Reference proteome</keyword>
<accession>A0A4P6YWD2</accession>
<dbReference type="PANTHER" id="PTHR23416">
    <property type="entry name" value="SIALIC ACID SYNTHASE-RELATED"/>
    <property type="match status" value="1"/>
</dbReference>
<evidence type="ECO:0000313" key="1">
    <source>
        <dbReference type="EMBL" id="QBO37083.1"/>
    </source>
</evidence>
<dbReference type="EMBL" id="CP037940">
    <property type="protein sequence ID" value="QBO37083.1"/>
    <property type="molecule type" value="Genomic_DNA"/>
</dbReference>
<protein>
    <submittedName>
        <fullName evidence="1">Acyltransferase</fullName>
    </submittedName>
</protein>
<dbReference type="GO" id="GO:0016746">
    <property type="term" value="F:acyltransferase activity"/>
    <property type="evidence" value="ECO:0007669"/>
    <property type="project" value="UniProtKB-KW"/>
</dbReference>
<sequence>MNIVRKIRTFFRLYSDFFQNKIVRNKNFVEIQKNARFYGKPIIQNRTQSGKIEIGNNVVLNSRNLNYHVNMYAPMKLMISGKSGSIKIGDNTRIHGTLIHAYNSVIIGRNVLIAANTQIFDANRHELHFDHPELRLITSENTKPVVIEDNVWIGLNSIILPGVTIHEGAVVAAGSVVTKDVEKRTLVGGNPAKRLK</sequence>
<evidence type="ECO:0000313" key="2">
    <source>
        <dbReference type="Proteomes" id="UP000292886"/>
    </source>
</evidence>
<organism evidence="1 2">
    <name type="scientific">Periweissella cryptocerci</name>
    <dbReference type="NCBI Taxonomy" id="2506420"/>
    <lineage>
        <taxon>Bacteria</taxon>
        <taxon>Bacillati</taxon>
        <taxon>Bacillota</taxon>
        <taxon>Bacilli</taxon>
        <taxon>Lactobacillales</taxon>
        <taxon>Lactobacillaceae</taxon>
        <taxon>Periweissella</taxon>
    </lineage>
</organism>
<dbReference type="Pfam" id="PF14602">
    <property type="entry name" value="Hexapep_2"/>
    <property type="match status" value="1"/>
</dbReference>
<gene>
    <name evidence="1" type="ORF">EQG49_11775</name>
</gene>
<dbReference type="OrthoDB" id="9812571at2"/>
<proteinExistence type="predicted"/>
<dbReference type="SUPFAM" id="SSF51161">
    <property type="entry name" value="Trimeric LpxA-like enzymes"/>
    <property type="match status" value="1"/>
</dbReference>
<dbReference type="CDD" id="cd04647">
    <property type="entry name" value="LbH_MAT_like"/>
    <property type="match status" value="1"/>
</dbReference>
<dbReference type="RefSeq" id="WP_133364160.1">
    <property type="nucleotide sequence ID" value="NZ_CP037940.1"/>
</dbReference>
<name>A0A4P6YWD2_9LACO</name>
<dbReference type="KEGG" id="wei:EQG49_11775"/>
<dbReference type="InterPro" id="IPR011004">
    <property type="entry name" value="Trimer_LpxA-like_sf"/>
</dbReference>
<keyword evidence="1" id="KW-0808">Transferase</keyword>
<keyword evidence="1" id="KW-0012">Acyltransferase</keyword>
<dbReference type="InterPro" id="IPR051159">
    <property type="entry name" value="Hexapeptide_acetyltransf"/>
</dbReference>
<dbReference type="Gene3D" id="2.160.10.10">
    <property type="entry name" value="Hexapeptide repeat proteins"/>
    <property type="match status" value="1"/>
</dbReference>
<dbReference type="AlphaFoldDB" id="A0A4P6YWD2"/>
<dbReference type="Proteomes" id="UP000292886">
    <property type="component" value="Chromosome"/>
</dbReference>
<dbReference type="InterPro" id="IPR001451">
    <property type="entry name" value="Hexapep"/>
</dbReference>
<reference evidence="2" key="1">
    <citation type="submission" date="2019-03" db="EMBL/GenBank/DDBJ databases">
        <title>Weissella sp. 26KH-42 Genome sequencing.</title>
        <authorList>
            <person name="Heo J."/>
            <person name="Kim S.-J."/>
            <person name="Kim J.-S."/>
            <person name="Hong S.-B."/>
            <person name="Kwon S.-W."/>
        </authorList>
    </citation>
    <scope>NUCLEOTIDE SEQUENCE [LARGE SCALE GENOMIC DNA]</scope>
    <source>
        <strain evidence="2">26KH-42</strain>
    </source>
</reference>